<organism evidence="3">
    <name type="scientific">Schizophyllum commune (strain H4-8 / FGSC 9210)</name>
    <name type="common">Split gill fungus</name>
    <dbReference type="NCBI Taxonomy" id="578458"/>
    <lineage>
        <taxon>Eukaryota</taxon>
        <taxon>Fungi</taxon>
        <taxon>Dikarya</taxon>
        <taxon>Basidiomycota</taxon>
        <taxon>Agaricomycotina</taxon>
        <taxon>Agaricomycetes</taxon>
        <taxon>Agaricomycetidae</taxon>
        <taxon>Agaricales</taxon>
        <taxon>Schizophyllaceae</taxon>
        <taxon>Schizophyllum</taxon>
    </lineage>
</organism>
<evidence type="ECO:0000313" key="3">
    <source>
        <dbReference type="Proteomes" id="UP000007431"/>
    </source>
</evidence>
<dbReference type="EMBL" id="GL377303">
    <property type="protein sequence ID" value="EFJ00393.1"/>
    <property type="molecule type" value="Genomic_DNA"/>
</dbReference>
<dbReference type="HOGENOM" id="CLU_1444294_0_0_1"/>
<dbReference type="AlphaFoldDB" id="D8PST3"/>
<gene>
    <name evidence="2" type="ORF">SCHCODRAFT_84578</name>
</gene>
<feature type="region of interest" description="Disordered" evidence="1">
    <location>
        <begin position="31"/>
        <end position="188"/>
    </location>
</feature>
<feature type="compositionally biased region" description="Low complexity" evidence="1">
    <location>
        <begin position="170"/>
        <end position="188"/>
    </location>
</feature>
<dbReference type="GeneID" id="9596123"/>
<feature type="compositionally biased region" description="Low complexity" evidence="1">
    <location>
        <begin position="111"/>
        <end position="122"/>
    </location>
</feature>
<feature type="compositionally biased region" description="Pro residues" evidence="1">
    <location>
        <begin position="73"/>
        <end position="85"/>
    </location>
</feature>
<dbReference type="STRING" id="578458.D8PST3"/>
<dbReference type="VEuPathDB" id="FungiDB:SCHCODRAFT_02560908"/>
<dbReference type="eggNOG" id="KOG1703">
    <property type="taxonomic scope" value="Eukaryota"/>
</dbReference>
<proteinExistence type="predicted"/>
<feature type="non-terminal residue" evidence="2">
    <location>
        <position position="188"/>
    </location>
</feature>
<reference evidence="2 3" key="1">
    <citation type="journal article" date="2010" name="Nat. Biotechnol.">
        <title>Genome sequence of the model mushroom Schizophyllum commune.</title>
        <authorList>
            <person name="Ohm R.A."/>
            <person name="de Jong J.F."/>
            <person name="Lugones L.G."/>
            <person name="Aerts A."/>
            <person name="Kothe E."/>
            <person name="Stajich J.E."/>
            <person name="de Vries R.P."/>
            <person name="Record E."/>
            <person name="Levasseur A."/>
            <person name="Baker S.E."/>
            <person name="Bartholomew K.A."/>
            <person name="Coutinho P.M."/>
            <person name="Erdmann S."/>
            <person name="Fowler T.J."/>
            <person name="Gathman A.C."/>
            <person name="Lombard V."/>
            <person name="Henrissat B."/>
            <person name="Knabe N."/>
            <person name="Kuees U."/>
            <person name="Lilly W.W."/>
            <person name="Lindquist E."/>
            <person name="Lucas S."/>
            <person name="Magnuson J.K."/>
            <person name="Piumi F."/>
            <person name="Raudaskoski M."/>
            <person name="Salamov A."/>
            <person name="Schmutz J."/>
            <person name="Schwarze F.W.M.R."/>
            <person name="vanKuyk P.A."/>
            <person name="Horton J.S."/>
            <person name="Grigoriev I.V."/>
            <person name="Woesten H.A.B."/>
        </authorList>
    </citation>
    <scope>NUCLEOTIDE SEQUENCE [LARGE SCALE GENOMIC DNA]</scope>
    <source>
        <strain evidence="3">H4-8 / FGSC 9210</strain>
    </source>
</reference>
<dbReference type="InParanoid" id="D8PST3"/>
<protein>
    <submittedName>
        <fullName evidence="2">Expressed protein</fullName>
    </submittedName>
</protein>
<accession>D8PST3</accession>
<name>D8PST3_SCHCM</name>
<sequence length="188" mass="19843">MASLLAPRAQEPRISQLLPTVKCSDCNQPVPLTELGEHKCEAPPPLPTPSKSPTVASFLPQRLQNLVSTSPKPMSPPPRQPPPKASLPATPSSPPQQQRRGTLLSGRPRQSSISSTASSAYSPPMKSIPIPTRPDNDRRDTVSSISSRFTSRTASSPRGPQSIISDARARTASITSSRSGMSSSSGGT</sequence>
<dbReference type="KEGG" id="scm:SCHCO_02560908"/>
<evidence type="ECO:0000256" key="1">
    <source>
        <dbReference type="SAM" id="MobiDB-lite"/>
    </source>
</evidence>
<dbReference type="OrthoDB" id="1112565at2759"/>
<evidence type="ECO:0000313" key="2">
    <source>
        <dbReference type="EMBL" id="EFJ00393.1"/>
    </source>
</evidence>
<feature type="compositionally biased region" description="Polar residues" evidence="1">
    <location>
        <begin position="142"/>
        <end position="164"/>
    </location>
</feature>
<keyword evidence="3" id="KW-1185">Reference proteome</keyword>
<dbReference type="Proteomes" id="UP000007431">
    <property type="component" value="Unassembled WGS sequence"/>
</dbReference>